<name>A0ABV4SC64_9ACTN</name>
<sequence>MTDPVEPAPDSGRWARASSAPPRPSSSATAGSRAPAGIGEVLYEASTRLVVRRQAAARHGQDRGFAEAVAACSLPAGRRPA</sequence>
<evidence type="ECO:0000313" key="2">
    <source>
        <dbReference type="EMBL" id="MFA3835547.1"/>
    </source>
</evidence>
<proteinExistence type="predicted"/>
<evidence type="ECO:0000256" key="1">
    <source>
        <dbReference type="SAM" id="MobiDB-lite"/>
    </source>
</evidence>
<feature type="region of interest" description="Disordered" evidence="1">
    <location>
        <begin position="1"/>
        <end position="37"/>
    </location>
</feature>
<accession>A0ABV4SC64</accession>
<comment type="caution">
    <text evidence="2">The sequence shown here is derived from an EMBL/GenBank/DDBJ whole genome shotgun (WGS) entry which is preliminary data.</text>
</comment>
<dbReference type="RefSeq" id="WP_372561535.1">
    <property type="nucleotide sequence ID" value="NZ_JBGOSP010000002.1"/>
</dbReference>
<gene>
    <name evidence="2" type="ORF">ACEG43_05015</name>
</gene>
<organism evidence="2 3">
    <name type="scientific">Streptomyces aureus</name>
    <dbReference type="NCBI Taxonomy" id="193461"/>
    <lineage>
        <taxon>Bacteria</taxon>
        <taxon>Bacillati</taxon>
        <taxon>Actinomycetota</taxon>
        <taxon>Actinomycetes</taxon>
        <taxon>Kitasatosporales</taxon>
        <taxon>Streptomycetaceae</taxon>
        <taxon>Streptomyces</taxon>
    </lineage>
</organism>
<dbReference type="EMBL" id="JBGOSP010000002">
    <property type="protein sequence ID" value="MFA3835547.1"/>
    <property type="molecule type" value="Genomic_DNA"/>
</dbReference>
<evidence type="ECO:0000313" key="3">
    <source>
        <dbReference type="Proteomes" id="UP001571476"/>
    </source>
</evidence>
<keyword evidence="3" id="KW-1185">Reference proteome</keyword>
<dbReference type="Proteomes" id="UP001571476">
    <property type="component" value="Unassembled WGS sequence"/>
</dbReference>
<reference evidence="2 3" key="1">
    <citation type="submission" date="2024-08" db="EMBL/GenBank/DDBJ databases">
        <title>Genome sequence of Streptomyces aureus CACIA-1.46HGO.</title>
        <authorList>
            <person name="Evangelista-Martinez Z."/>
        </authorList>
    </citation>
    <scope>NUCLEOTIDE SEQUENCE [LARGE SCALE GENOMIC DNA]</scope>
    <source>
        <strain evidence="2 3">CACIA-1.46HGO</strain>
    </source>
</reference>
<feature type="compositionally biased region" description="Low complexity" evidence="1">
    <location>
        <begin position="11"/>
        <end position="37"/>
    </location>
</feature>
<protein>
    <submittedName>
        <fullName evidence="2">Uncharacterized protein</fullName>
    </submittedName>
</protein>